<reference evidence="10" key="2">
    <citation type="journal article" date="2023" name="IMA Fungus">
        <title>Comparative genomic study of the Penicillium genus elucidates a diverse pangenome and 15 lateral gene transfer events.</title>
        <authorList>
            <person name="Petersen C."/>
            <person name="Sorensen T."/>
            <person name="Nielsen M.R."/>
            <person name="Sondergaard T.E."/>
            <person name="Sorensen J.L."/>
            <person name="Fitzpatrick D.A."/>
            <person name="Frisvad J.C."/>
            <person name="Nielsen K.L."/>
        </authorList>
    </citation>
    <scope>NUCLEOTIDE SEQUENCE</scope>
    <source>
        <strain evidence="10">IBT 29864</strain>
    </source>
</reference>
<dbReference type="RefSeq" id="XP_056553510.1">
    <property type="nucleotide sequence ID" value="XM_056701447.1"/>
</dbReference>
<evidence type="ECO:0000256" key="2">
    <source>
        <dbReference type="ARBA" id="ARBA00022448"/>
    </source>
</evidence>
<evidence type="ECO:0000313" key="10">
    <source>
        <dbReference type="EMBL" id="KAJ5368768.1"/>
    </source>
</evidence>
<dbReference type="OrthoDB" id="6730379at2759"/>
<dbReference type="PROSITE" id="PS50850">
    <property type="entry name" value="MFS"/>
    <property type="match status" value="1"/>
</dbReference>
<dbReference type="GO" id="GO:0022857">
    <property type="term" value="F:transmembrane transporter activity"/>
    <property type="evidence" value="ECO:0007669"/>
    <property type="project" value="InterPro"/>
</dbReference>
<organism evidence="10 11">
    <name type="scientific">Penicillium cataractarum</name>
    <dbReference type="NCBI Taxonomy" id="2100454"/>
    <lineage>
        <taxon>Eukaryota</taxon>
        <taxon>Fungi</taxon>
        <taxon>Dikarya</taxon>
        <taxon>Ascomycota</taxon>
        <taxon>Pezizomycotina</taxon>
        <taxon>Eurotiomycetes</taxon>
        <taxon>Eurotiomycetidae</taxon>
        <taxon>Eurotiales</taxon>
        <taxon>Aspergillaceae</taxon>
        <taxon>Penicillium</taxon>
    </lineage>
</organism>
<keyword evidence="4 8" id="KW-1133">Transmembrane helix</keyword>
<evidence type="ECO:0000256" key="6">
    <source>
        <dbReference type="ARBA" id="ARBA00037968"/>
    </source>
</evidence>
<evidence type="ECO:0000259" key="9">
    <source>
        <dbReference type="PROSITE" id="PS50850"/>
    </source>
</evidence>
<gene>
    <name evidence="10" type="ORF">N7496_008528</name>
</gene>
<feature type="transmembrane region" description="Helical" evidence="8">
    <location>
        <begin position="175"/>
        <end position="196"/>
    </location>
</feature>
<sequence>MSTQAKTEFTDMESKRDDESKAGPQSGTLTVLIDPEDERRVRRKIDCVVLPLMCLVFFAQYLDKQSLSYASVFGMIEELHLHGTQYSWLGSIFYVGQLVAEFPAMYLMSRLPLVRFVAVIVILWGGICMCLAAATTFRSFMGVRFALGLAEGAVSPAFVTLTSIWYKKKEHPLRIGLWISCNGLAQIIGALMMYGLGHQNMAIDQWKAMFIICGALTAFIGILFFFLMPAGPETAWFLNAQERLIATRRMQTETEGGDRTDFSIPQLKEAAKDIRAYLSFLFGVFMTLPAPVIAFASLIIYFLGYSNFETMLYTSPAGAVQILFIWVGIFLCYLWPNHRCAITIGLTIIPLTGIILLFVLPLSAGWGMIVASWLASVISNIFSILLSLNASNTRGNTKKAIVNGLFFVGYAVGAICGPLLWNTENAPRYRSGLILALVSWIMFIPTVGVYWGSCVYENKRRYTVEVDIGEHMADVAGKDLTDKQDKRFRYTL</sequence>
<feature type="transmembrane region" description="Helical" evidence="8">
    <location>
        <begin position="143"/>
        <end position="166"/>
    </location>
</feature>
<dbReference type="Proteomes" id="UP001147782">
    <property type="component" value="Unassembled WGS sequence"/>
</dbReference>
<feature type="region of interest" description="Disordered" evidence="7">
    <location>
        <begin position="1"/>
        <end position="28"/>
    </location>
</feature>
<dbReference type="PANTHER" id="PTHR43791">
    <property type="entry name" value="PERMEASE-RELATED"/>
    <property type="match status" value="1"/>
</dbReference>
<evidence type="ECO:0000256" key="7">
    <source>
        <dbReference type="SAM" id="MobiDB-lite"/>
    </source>
</evidence>
<dbReference type="SUPFAM" id="SSF103473">
    <property type="entry name" value="MFS general substrate transporter"/>
    <property type="match status" value="1"/>
</dbReference>
<accession>A0A9W9V4M7</accession>
<name>A0A9W9V4M7_9EURO</name>
<feature type="transmembrane region" description="Helical" evidence="8">
    <location>
        <begin position="400"/>
        <end position="421"/>
    </location>
</feature>
<evidence type="ECO:0000256" key="5">
    <source>
        <dbReference type="ARBA" id="ARBA00023136"/>
    </source>
</evidence>
<dbReference type="Gene3D" id="1.20.1250.20">
    <property type="entry name" value="MFS general substrate transporter like domains"/>
    <property type="match status" value="1"/>
</dbReference>
<protein>
    <submittedName>
        <fullName evidence="10">MFS general substrate transporter</fullName>
    </submittedName>
</protein>
<keyword evidence="2" id="KW-0813">Transport</keyword>
<feature type="transmembrane region" description="Helical" evidence="8">
    <location>
        <begin position="208"/>
        <end position="228"/>
    </location>
</feature>
<evidence type="ECO:0000313" key="11">
    <source>
        <dbReference type="Proteomes" id="UP001147782"/>
    </source>
</evidence>
<comment type="similarity">
    <text evidence="6">Belongs to the major facilitator superfamily. Allantoate permease family.</text>
</comment>
<feature type="transmembrane region" description="Helical" evidence="8">
    <location>
        <begin position="113"/>
        <end position="137"/>
    </location>
</feature>
<dbReference type="EMBL" id="JAPZBS010000007">
    <property type="protein sequence ID" value="KAJ5368768.1"/>
    <property type="molecule type" value="Genomic_DNA"/>
</dbReference>
<feature type="compositionally biased region" description="Basic and acidic residues" evidence="7">
    <location>
        <begin position="8"/>
        <end position="21"/>
    </location>
</feature>
<comment type="subcellular location">
    <subcellularLocation>
        <location evidence="1">Membrane</location>
        <topology evidence="1">Multi-pass membrane protein</topology>
    </subcellularLocation>
</comment>
<feature type="domain" description="Major facilitator superfamily (MFS) profile" evidence="9">
    <location>
        <begin position="49"/>
        <end position="448"/>
    </location>
</feature>
<dbReference type="InterPro" id="IPR020846">
    <property type="entry name" value="MFS_dom"/>
</dbReference>
<dbReference type="AlphaFoldDB" id="A0A9W9V4M7"/>
<reference evidence="10" key="1">
    <citation type="submission" date="2022-11" db="EMBL/GenBank/DDBJ databases">
        <authorList>
            <person name="Petersen C."/>
        </authorList>
    </citation>
    <scope>NUCLEOTIDE SEQUENCE</scope>
    <source>
        <strain evidence="10">IBT 29864</strain>
    </source>
</reference>
<evidence type="ECO:0000256" key="3">
    <source>
        <dbReference type="ARBA" id="ARBA00022692"/>
    </source>
</evidence>
<feature type="transmembrane region" description="Helical" evidence="8">
    <location>
        <begin position="366"/>
        <end position="388"/>
    </location>
</feature>
<dbReference type="GeneID" id="81440626"/>
<comment type="caution">
    <text evidence="10">The sequence shown here is derived from an EMBL/GenBank/DDBJ whole genome shotgun (WGS) entry which is preliminary data.</text>
</comment>
<dbReference type="InterPro" id="IPR036259">
    <property type="entry name" value="MFS_trans_sf"/>
</dbReference>
<evidence type="ECO:0000256" key="1">
    <source>
        <dbReference type="ARBA" id="ARBA00004141"/>
    </source>
</evidence>
<feature type="transmembrane region" description="Helical" evidence="8">
    <location>
        <begin position="315"/>
        <end position="335"/>
    </location>
</feature>
<evidence type="ECO:0000256" key="8">
    <source>
        <dbReference type="SAM" id="Phobius"/>
    </source>
</evidence>
<feature type="transmembrane region" description="Helical" evidence="8">
    <location>
        <begin position="276"/>
        <end position="303"/>
    </location>
</feature>
<dbReference type="InterPro" id="IPR011701">
    <property type="entry name" value="MFS"/>
</dbReference>
<dbReference type="FunFam" id="1.20.1250.20:FF:000064">
    <property type="entry name" value="MFS allantoate transporter"/>
    <property type="match status" value="1"/>
</dbReference>
<proteinExistence type="inferred from homology"/>
<keyword evidence="3 8" id="KW-0812">Transmembrane</keyword>
<dbReference type="GO" id="GO:0016020">
    <property type="term" value="C:membrane"/>
    <property type="evidence" value="ECO:0007669"/>
    <property type="project" value="UniProtKB-SubCell"/>
</dbReference>
<dbReference type="PANTHER" id="PTHR43791:SF103">
    <property type="entry name" value="MAJOR FACILITATOR SUPERFAMILY (MFS) PROFILE DOMAIN-CONTAINING PROTEIN-RELATED"/>
    <property type="match status" value="1"/>
</dbReference>
<keyword evidence="5 8" id="KW-0472">Membrane</keyword>
<evidence type="ECO:0000256" key="4">
    <source>
        <dbReference type="ARBA" id="ARBA00022989"/>
    </source>
</evidence>
<feature type="transmembrane region" description="Helical" evidence="8">
    <location>
        <begin position="342"/>
        <end position="360"/>
    </location>
</feature>
<keyword evidence="11" id="KW-1185">Reference proteome</keyword>
<dbReference type="Pfam" id="PF07690">
    <property type="entry name" value="MFS_1"/>
    <property type="match status" value="1"/>
</dbReference>
<feature type="transmembrane region" description="Helical" evidence="8">
    <location>
        <begin position="433"/>
        <end position="452"/>
    </location>
</feature>